<dbReference type="OrthoDB" id="8478129at2"/>
<accession>A0A4Y7XB16</accession>
<protein>
    <submittedName>
        <fullName evidence="1">Uncharacterized protein</fullName>
    </submittedName>
</protein>
<evidence type="ECO:0000313" key="1">
    <source>
        <dbReference type="EMBL" id="TEU25596.1"/>
    </source>
</evidence>
<gene>
    <name evidence="1" type="ORF">E2B99_09540</name>
</gene>
<proteinExistence type="predicted"/>
<sequence>MMNNNNENTIHNTAPLGSYVWTRSSNGRLSLKEKQALIRRALLPSMTQFLRTMLHLDQPKVDLTLQNIEVPDNRFFREAIRELEGCATPALIGHSWRTYYWGAALGQIE</sequence>
<dbReference type="AlphaFoldDB" id="A0A4Y7XB16"/>
<evidence type="ECO:0000313" key="2">
    <source>
        <dbReference type="Proteomes" id="UP000297834"/>
    </source>
</evidence>
<dbReference type="RefSeq" id="WP_134244746.1">
    <property type="nucleotide sequence ID" value="NZ_SNTY01000036.1"/>
</dbReference>
<dbReference type="Proteomes" id="UP000297834">
    <property type="component" value="Unassembled WGS sequence"/>
</dbReference>
<keyword evidence="2" id="KW-1185">Reference proteome</keyword>
<comment type="caution">
    <text evidence="1">The sequence shown here is derived from an EMBL/GenBank/DDBJ whole genome shotgun (WGS) entry which is preliminary data.</text>
</comment>
<organism evidence="1 2">
    <name type="scientific">Alkanindiges illinoisensis</name>
    <dbReference type="NCBI Taxonomy" id="197183"/>
    <lineage>
        <taxon>Bacteria</taxon>
        <taxon>Pseudomonadati</taxon>
        <taxon>Pseudomonadota</taxon>
        <taxon>Gammaproteobacteria</taxon>
        <taxon>Moraxellales</taxon>
        <taxon>Moraxellaceae</taxon>
        <taxon>Alkanindiges</taxon>
    </lineage>
</organism>
<dbReference type="EMBL" id="SNTY01000036">
    <property type="protein sequence ID" value="TEU25596.1"/>
    <property type="molecule type" value="Genomic_DNA"/>
</dbReference>
<reference evidence="1 2" key="1">
    <citation type="submission" date="2019-03" db="EMBL/GenBank/DDBJ databases">
        <title>Alkanindiges illinoisensis: a potential pathogenic isolated from ascites of a gastric cancer patient with abdominal metastasis.</title>
        <authorList>
            <person name="Hu X."/>
            <person name="Yang B."/>
            <person name="Yan X."/>
            <person name="Lin L."/>
            <person name="Zhao H."/>
            <person name="Zhou F."/>
            <person name="Su B."/>
            <person name="Chen J."/>
            <person name="Rui Y."/>
            <person name="Wang Q."/>
            <person name="Zheng L."/>
        </authorList>
    </citation>
    <scope>NUCLEOTIDE SEQUENCE [LARGE SCALE GENOMIC DNA]</scope>
    <source>
        <strain evidence="1 2">NFYY 23406</strain>
    </source>
</reference>
<name>A0A4Y7XB16_9GAMM</name>
<dbReference type="STRING" id="1120977.GCA_000619845_02168"/>